<evidence type="ECO:0000313" key="11">
    <source>
        <dbReference type="EMBL" id="KAJ2796932.1"/>
    </source>
</evidence>
<dbReference type="InterPro" id="IPR022712">
    <property type="entry name" value="Beta_Casp"/>
</dbReference>
<organism evidence="11 12">
    <name type="scientific">Coemansia guatemalensis</name>
    <dbReference type="NCBI Taxonomy" id="2761395"/>
    <lineage>
        <taxon>Eukaryota</taxon>
        <taxon>Fungi</taxon>
        <taxon>Fungi incertae sedis</taxon>
        <taxon>Zoopagomycota</taxon>
        <taxon>Kickxellomycotina</taxon>
        <taxon>Kickxellomycetes</taxon>
        <taxon>Kickxellales</taxon>
        <taxon>Kickxellaceae</taxon>
        <taxon>Coemansia</taxon>
    </lineage>
</organism>
<dbReference type="AlphaFoldDB" id="A0A9W8HVS8"/>
<dbReference type="Gene3D" id="3.40.50.10890">
    <property type="match status" value="1"/>
</dbReference>
<keyword evidence="6" id="KW-0539">Nucleus</keyword>
<keyword evidence="5" id="KW-0378">Hydrolase</keyword>
<accession>A0A9W8HVS8</accession>
<dbReference type="PANTHER" id="PTHR11203">
    <property type="entry name" value="CLEAVAGE AND POLYADENYLATION SPECIFICITY FACTOR FAMILY MEMBER"/>
    <property type="match status" value="1"/>
</dbReference>
<feature type="compositionally biased region" description="Acidic residues" evidence="7">
    <location>
        <begin position="741"/>
        <end position="770"/>
    </location>
</feature>
<dbReference type="GO" id="GO:0003723">
    <property type="term" value="F:RNA binding"/>
    <property type="evidence" value="ECO:0007669"/>
    <property type="project" value="TreeGrafter"/>
</dbReference>
<dbReference type="SUPFAM" id="SSF56281">
    <property type="entry name" value="Metallo-hydrolase/oxidoreductase"/>
    <property type="match status" value="1"/>
</dbReference>
<feature type="domain" description="Metallo-beta-lactamase" evidence="8">
    <location>
        <begin position="33"/>
        <end position="249"/>
    </location>
</feature>
<evidence type="ECO:0000313" key="12">
    <source>
        <dbReference type="Proteomes" id="UP001140094"/>
    </source>
</evidence>
<keyword evidence="3" id="KW-0507">mRNA processing</keyword>
<gene>
    <name evidence="11" type="primary">YSH1</name>
    <name evidence="11" type="ORF">H4R20_005366</name>
</gene>
<feature type="domain" description="Beta-Casp" evidence="9">
    <location>
        <begin position="257"/>
        <end position="381"/>
    </location>
</feature>
<reference evidence="11" key="1">
    <citation type="submission" date="2022-07" db="EMBL/GenBank/DDBJ databases">
        <title>Phylogenomic reconstructions and comparative analyses of Kickxellomycotina fungi.</title>
        <authorList>
            <person name="Reynolds N.K."/>
            <person name="Stajich J.E."/>
            <person name="Barry K."/>
            <person name="Grigoriev I.V."/>
            <person name="Crous P."/>
            <person name="Smith M.E."/>
        </authorList>
    </citation>
    <scope>NUCLEOTIDE SEQUENCE</scope>
    <source>
        <strain evidence="11">NRRL 1565</strain>
    </source>
</reference>
<dbReference type="Pfam" id="PF11718">
    <property type="entry name" value="CPSF73-100_C"/>
    <property type="match status" value="1"/>
</dbReference>
<evidence type="ECO:0000259" key="10">
    <source>
        <dbReference type="SMART" id="SM01098"/>
    </source>
</evidence>
<comment type="subcellular location">
    <subcellularLocation>
        <location evidence="1">Nucleus</location>
    </subcellularLocation>
</comment>
<dbReference type="InterPro" id="IPR011108">
    <property type="entry name" value="RMMBL"/>
</dbReference>
<dbReference type="GO" id="GO:0004521">
    <property type="term" value="F:RNA endonuclease activity"/>
    <property type="evidence" value="ECO:0007669"/>
    <property type="project" value="TreeGrafter"/>
</dbReference>
<keyword evidence="4" id="KW-0540">Nuclease</keyword>
<proteinExistence type="inferred from homology"/>
<feature type="compositionally biased region" description="Low complexity" evidence="7">
    <location>
        <begin position="812"/>
        <end position="825"/>
    </location>
</feature>
<feature type="non-terminal residue" evidence="11">
    <location>
        <position position="1"/>
    </location>
</feature>
<feature type="compositionally biased region" description="Polar residues" evidence="7">
    <location>
        <begin position="614"/>
        <end position="625"/>
    </location>
</feature>
<dbReference type="CDD" id="cd16292">
    <property type="entry name" value="CPSF3-like_MBL-fold"/>
    <property type="match status" value="1"/>
</dbReference>
<evidence type="ECO:0000256" key="6">
    <source>
        <dbReference type="ARBA" id="ARBA00023242"/>
    </source>
</evidence>
<dbReference type="SMART" id="SM00849">
    <property type="entry name" value="Lactamase_B"/>
    <property type="match status" value="1"/>
</dbReference>
<evidence type="ECO:0000256" key="5">
    <source>
        <dbReference type="ARBA" id="ARBA00022801"/>
    </source>
</evidence>
<dbReference type="GO" id="GO:0006398">
    <property type="term" value="P:mRNA 3'-end processing by stem-loop binding and cleavage"/>
    <property type="evidence" value="ECO:0007669"/>
    <property type="project" value="TreeGrafter"/>
</dbReference>
<dbReference type="PANTHER" id="PTHR11203:SF11">
    <property type="entry name" value="CLEAVAGE AND POLYADENYLATION SPECIFICITY FACTOR SUBUNIT 3"/>
    <property type="match status" value="1"/>
</dbReference>
<evidence type="ECO:0000256" key="7">
    <source>
        <dbReference type="SAM" id="MobiDB-lite"/>
    </source>
</evidence>
<dbReference type="OrthoDB" id="10249535at2759"/>
<dbReference type="InterPro" id="IPR036866">
    <property type="entry name" value="RibonucZ/Hydroxyglut_hydro"/>
</dbReference>
<comment type="caution">
    <text evidence="11">The sequence shown here is derived from an EMBL/GenBank/DDBJ whole genome shotgun (WGS) entry which is preliminary data.</text>
</comment>
<dbReference type="Gene3D" id="3.60.15.10">
    <property type="entry name" value="Ribonuclease Z/Hydroxyacylglutathione hydrolase-like"/>
    <property type="match status" value="1"/>
</dbReference>
<sequence length="836" mass="91675">AMAAKRKAELVVPVEDENDLLRITPLGAGREVGRSCILLQYKGKTVMLDCGLHAGHEGINSLPFLDEVDPATVDLLLVTHFHIDHAAAVPYYLEKTTFKGRTFMTRPTKGVFRWLATDYIRVTNTSNSESTALYSEADLVSAHAKIEEIDVHQQIEIGGIKFTAYNAGHVLGAAMFLIEIAGVKVLYTGDYSREEDRHLVPAENPGVPVSVLITESTYGLHNHEPRVDREKAFMKQVRDVVRRRGCCLLPVTALGRTQELLLILEEYWRRYINELENVPIFFISALGKTGTRLYKQYVMDMSRRIQRQLSKTGQNPFDFRYIKTRTGASEVPETGPCVVLATPGMLQSGVSRKLLERWAPRPENGLIITGYSVEGTLAREINNSMDDIPALAGGRIPRRIAVTNISFSAHVDGAQNCAFIDEIRAPFVVLVHGEENAMMRLRANIVDKYKGSDYEVAVHAPRNAQAIELHFHGEKIARVMGGLATKVPGQGDYAAGVLVEKDFNYTLVDVADLHEFASIAPVVVEQQQYVPYSSSFSLLRLHLEQMFGELPLTTEKSNSGETNILRVYDAVDVSHSSWKTHVEVEWEGNVMNDMAADSVVAVIFNTESSPASVKITQGRSCSHSHATADETEDNGDGENNGGASGLVRTDDNQQIAAKLALFLRQQFSQIDVAEDNSSITVHLGSAHAVVDSCTLNVTSDSQVLKSRLAPIIAQVHRTMRPLAHRATALPEEPPLAQDMQEKDEADQELEPELDMEADEVDPDPDQEEAEAEPKDGLAAEQADANDMDSMAVDSNSDGSNSHDDSDGEDGGTEAQETATPTPTTADGVDASGSQSR</sequence>
<name>A0A9W8HVS8_9FUNG</name>
<feature type="region of interest" description="Disordered" evidence="7">
    <location>
        <begin position="730"/>
        <end position="836"/>
    </location>
</feature>
<dbReference type="GO" id="GO:0005847">
    <property type="term" value="C:mRNA cleavage and polyadenylation specificity factor complex"/>
    <property type="evidence" value="ECO:0007669"/>
    <property type="project" value="TreeGrafter"/>
</dbReference>
<dbReference type="InterPro" id="IPR050698">
    <property type="entry name" value="MBL"/>
</dbReference>
<dbReference type="InterPro" id="IPR021718">
    <property type="entry name" value="CPSF73-100_C"/>
</dbReference>
<feature type="domain" description="Pre-mRNA 3'-end-processing endonuclease polyadenylation factor C-term" evidence="10">
    <location>
        <begin position="490"/>
        <end position="722"/>
    </location>
</feature>
<evidence type="ECO:0000256" key="4">
    <source>
        <dbReference type="ARBA" id="ARBA00022722"/>
    </source>
</evidence>
<evidence type="ECO:0000259" key="9">
    <source>
        <dbReference type="SMART" id="SM01027"/>
    </source>
</evidence>
<dbReference type="InterPro" id="IPR001279">
    <property type="entry name" value="Metallo-B-lactamas"/>
</dbReference>
<dbReference type="SMART" id="SM01027">
    <property type="entry name" value="Beta-Casp"/>
    <property type="match status" value="1"/>
</dbReference>
<comment type="similarity">
    <text evidence="2">Belongs to the metallo-beta-lactamase superfamily. RNA-metabolizing metallo-beta-lactamase-like family. CPSF2/YSH1 subfamily.</text>
</comment>
<dbReference type="Pfam" id="PF00753">
    <property type="entry name" value="Lactamase_B"/>
    <property type="match status" value="1"/>
</dbReference>
<dbReference type="GO" id="GO:0004534">
    <property type="term" value="F:5'-3' RNA exonuclease activity"/>
    <property type="evidence" value="ECO:0007669"/>
    <property type="project" value="TreeGrafter"/>
</dbReference>
<protein>
    <submittedName>
        <fullName evidence="11">Endoribonuclease ysh1</fullName>
    </submittedName>
</protein>
<dbReference type="Pfam" id="PF10996">
    <property type="entry name" value="Beta-Casp"/>
    <property type="match status" value="1"/>
</dbReference>
<evidence type="ECO:0000256" key="1">
    <source>
        <dbReference type="ARBA" id="ARBA00004123"/>
    </source>
</evidence>
<keyword evidence="12" id="KW-1185">Reference proteome</keyword>
<dbReference type="EMBL" id="JANBUO010001762">
    <property type="protein sequence ID" value="KAJ2796932.1"/>
    <property type="molecule type" value="Genomic_DNA"/>
</dbReference>
<dbReference type="Pfam" id="PF07521">
    <property type="entry name" value="RMMBL"/>
    <property type="match status" value="1"/>
</dbReference>
<dbReference type="Proteomes" id="UP001140094">
    <property type="component" value="Unassembled WGS sequence"/>
</dbReference>
<feature type="region of interest" description="Disordered" evidence="7">
    <location>
        <begin position="614"/>
        <end position="647"/>
    </location>
</feature>
<evidence type="ECO:0000256" key="3">
    <source>
        <dbReference type="ARBA" id="ARBA00022664"/>
    </source>
</evidence>
<evidence type="ECO:0000256" key="2">
    <source>
        <dbReference type="ARBA" id="ARBA00010624"/>
    </source>
</evidence>
<dbReference type="SMART" id="SM01098">
    <property type="entry name" value="CPSF73-100_C"/>
    <property type="match status" value="1"/>
</dbReference>
<evidence type="ECO:0000259" key="8">
    <source>
        <dbReference type="SMART" id="SM00849"/>
    </source>
</evidence>